<dbReference type="SUPFAM" id="SSF52540">
    <property type="entry name" value="P-loop containing nucleoside triphosphate hydrolases"/>
    <property type="match status" value="1"/>
</dbReference>
<dbReference type="PANTHER" id="PTHR12435">
    <property type="match status" value="1"/>
</dbReference>
<evidence type="ECO:0000256" key="2">
    <source>
        <dbReference type="ARBA" id="ARBA00022840"/>
    </source>
</evidence>
<dbReference type="InterPro" id="IPR027417">
    <property type="entry name" value="P-loop_NTPase"/>
</dbReference>
<dbReference type="GO" id="GO:0005524">
    <property type="term" value="F:ATP binding"/>
    <property type="evidence" value="ECO:0007669"/>
    <property type="project" value="UniProtKB-KW"/>
</dbReference>
<protein>
    <submittedName>
        <fullName evidence="4">Kti12, chromatin associated</fullName>
    </submittedName>
</protein>
<organism evidence="4 5">
    <name type="scientific">Rhizophlyctis rosea</name>
    <dbReference type="NCBI Taxonomy" id="64517"/>
    <lineage>
        <taxon>Eukaryota</taxon>
        <taxon>Fungi</taxon>
        <taxon>Fungi incertae sedis</taxon>
        <taxon>Chytridiomycota</taxon>
        <taxon>Chytridiomycota incertae sedis</taxon>
        <taxon>Chytridiomycetes</taxon>
        <taxon>Rhizophlyctidales</taxon>
        <taxon>Rhizophlyctidaceae</taxon>
        <taxon>Rhizophlyctis</taxon>
    </lineage>
</organism>
<dbReference type="AlphaFoldDB" id="A0AAD5S413"/>
<gene>
    <name evidence="4" type="primary">KTI12</name>
    <name evidence="4" type="ORF">HK097_003189</name>
</gene>
<dbReference type="Proteomes" id="UP001212841">
    <property type="component" value="Unassembled WGS sequence"/>
</dbReference>
<dbReference type="InterPro" id="IPR013641">
    <property type="entry name" value="KTI12/PSTK"/>
</dbReference>
<sequence>MCGIPCSGKTTRATELASLLEKYISDHAPTLSEKKISIRPNVVILNDESLKIDKTSAYSDPTSEKNARASLLSAVERHLSRETLLICDSTNYIKGFRYQLYCIARALGTPHCVIYCGSTPTQSLQFHSSISDSQKTYPLDTLQALTSRFEEPDSRNRWDSPLFIFSPSDDSASEIENIAQALIYKKPPQPNLSTVVKPLTETNYLHSMDRATQEIVDAVLQAQQDGKGGGESIVVPRSEVKVVLPGRTVTMSEMRRLRRQFTNLNKMHTELDLEKLAGGFVEYVNANF</sequence>
<dbReference type="Pfam" id="PF08433">
    <property type="entry name" value="KTI12"/>
    <property type="match status" value="1"/>
</dbReference>
<keyword evidence="1" id="KW-0547">Nucleotide-binding</keyword>
<comment type="similarity">
    <text evidence="3">Belongs to the KTI12 family.</text>
</comment>
<dbReference type="EMBL" id="JADGJD010001735">
    <property type="protein sequence ID" value="KAJ3038383.1"/>
    <property type="molecule type" value="Genomic_DNA"/>
</dbReference>
<evidence type="ECO:0000313" key="5">
    <source>
        <dbReference type="Proteomes" id="UP001212841"/>
    </source>
</evidence>
<evidence type="ECO:0000256" key="3">
    <source>
        <dbReference type="ARBA" id="ARBA00025768"/>
    </source>
</evidence>
<dbReference type="Gene3D" id="3.40.50.300">
    <property type="entry name" value="P-loop containing nucleotide triphosphate hydrolases"/>
    <property type="match status" value="1"/>
</dbReference>
<name>A0AAD5S413_9FUNG</name>
<keyword evidence="2" id="KW-0067">ATP-binding</keyword>
<comment type="caution">
    <text evidence="4">The sequence shown here is derived from an EMBL/GenBank/DDBJ whole genome shotgun (WGS) entry which is preliminary data.</text>
</comment>
<evidence type="ECO:0000256" key="1">
    <source>
        <dbReference type="ARBA" id="ARBA00022741"/>
    </source>
</evidence>
<reference evidence="4" key="1">
    <citation type="submission" date="2020-05" db="EMBL/GenBank/DDBJ databases">
        <title>Phylogenomic resolution of chytrid fungi.</title>
        <authorList>
            <person name="Stajich J.E."/>
            <person name="Amses K."/>
            <person name="Simmons R."/>
            <person name="Seto K."/>
            <person name="Myers J."/>
            <person name="Bonds A."/>
            <person name="Quandt C.A."/>
            <person name="Barry K."/>
            <person name="Liu P."/>
            <person name="Grigoriev I."/>
            <person name="Longcore J.E."/>
            <person name="James T.Y."/>
        </authorList>
    </citation>
    <scope>NUCLEOTIDE SEQUENCE</scope>
    <source>
        <strain evidence="4">JEL0318</strain>
    </source>
</reference>
<evidence type="ECO:0000313" key="4">
    <source>
        <dbReference type="EMBL" id="KAJ3038383.1"/>
    </source>
</evidence>
<accession>A0AAD5S413</accession>
<proteinExistence type="inferred from homology"/>
<keyword evidence="5" id="KW-1185">Reference proteome</keyword>